<dbReference type="AlphaFoldDB" id="H8XQ25"/>
<dbReference type="Proteomes" id="UP000007599">
    <property type="component" value="Chromosome I"/>
</dbReference>
<gene>
    <name evidence="1" type="ordered locus">KQS_11635</name>
</gene>
<organism evidence="1 2">
    <name type="scientific">Flavobacterium indicum (strain DSM 17447 / CIP 109464 / GPTSA100-9)</name>
    <dbReference type="NCBI Taxonomy" id="1094466"/>
    <lineage>
        <taxon>Bacteria</taxon>
        <taxon>Pseudomonadati</taxon>
        <taxon>Bacteroidota</taxon>
        <taxon>Flavobacteriia</taxon>
        <taxon>Flavobacteriales</taxon>
        <taxon>Flavobacteriaceae</taxon>
        <taxon>Flavobacterium</taxon>
    </lineage>
</organism>
<dbReference type="OrthoDB" id="1149272at2"/>
<dbReference type="EMBL" id="HE774682">
    <property type="protein sequence ID" value="CCG54241.1"/>
    <property type="molecule type" value="Genomic_DNA"/>
</dbReference>
<keyword evidence="2" id="KW-1185">Reference proteome</keyword>
<dbReference type="RefSeq" id="WP_014389359.1">
    <property type="nucleotide sequence ID" value="NC_017025.1"/>
</dbReference>
<reference evidence="2" key="2">
    <citation type="submission" date="2012-03" db="EMBL/GenBank/DDBJ databases">
        <title>Complete genome sequence of Flavobacterium indicum GPTSA100-9T, isolated from warm spring water.</title>
        <authorList>
            <person name="Barbier P."/>
            <person name="Houel A."/>
            <person name="Loux V."/>
            <person name="Poulain J."/>
            <person name="Bernardet J.-F."/>
            <person name="Touchon M."/>
            <person name="Duchaud E."/>
        </authorList>
    </citation>
    <scope>NUCLEOTIDE SEQUENCE [LARGE SCALE GENOMIC DNA]</scope>
    <source>
        <strain evidence="2">DSM 17447 / CIP 109464 / GPTSA100-9</strain>
    </source>
</reference>
<reference evidence="1 2" key="1">
    <citation type="journal article" date="2012" name="J. Bacteriol.">
        <title>Complete Genome Sequence of Flavobacterium indicum GPSTA100-9T, Isolated from Warm Spring Water.</title>
        <authorList>
            <person name="Barbier P."/>
            <person name="Houel A."/>
            <person name="Loux V."/>
            <person name="Poulain J."/>
            <person name="Bernardet J.F."/>
            <person name="Touchon M."/>
            <person name="Duchaud E."/>
        </authorList>
    </citation>
    <scope>NUCLEOTIDE SEQUENCE [LARGE SCALE GENOMIC DNA]</scope>
    <source>
        <strain evidence="2">DSM 17447 / CIP 109464 / GPTSA100-9</strain>
    </source>
</reference>
<dbReference type="PATRIC" id="fig|1094466.5.peg.2278"/>
<sequence>MKTEQPIDQLNFAIELIKSKNAVDYQELKSEINQFKEEIYPSTILKNSFSSWISTSIKEPLQFKNLLPSIIGILTQKIISGNSKSVYKNALGYGAELLVNQLVNKILNKHTP</sequence>
<accession>H8XQ25</accession>
<evidence type="ECO:0000313" key="2">
    <source>
        <dbReference type="Proteomes" id="UP000007599"/>
    </source>
</evidence>
<protein>
    <submittedName>
        <fullName evidence="1">Uncharacterized protein</fullName>
    </submittedName>
</protein>
<dbReference type="HOGENOM" id="CLU_2142206_0_0_10"/>
<name>H8XQ25_FLAIG</name>
<dbReference type="STRING" id="1094466.KQS_11635"/>
<evidence type="ECO:0000313" key="1">
    <source>
        <dbReference type="EMBL" id="CCG54241.1"/>
    </source>
</evidence>
<dbReference type="KEGG" id="fin:KQS_11635"/>
<proteinExistence type="predicted"/>